<dbReference type="SMART" id="SM01234">
    <property type="entry name" value="Haemolytic"/>
    <property type="match status" value="1"/>
</dbReference>
<dbReference type="Pfam" id="PF01809">
    <property type="entry name" value="YidD"/>
    <property type="match status" value="1"/>
</dbReference>
<gene>
    <name evidence="2" type="primary">yidD</name>
    <name evidence="3" type="ORF">DO021_03980</name>
    <name evidence="2" type="ORF">EYB58_06060</name>
</gene>
<proteinExistence type="inferred from homology"/>
<dbReference type="InterPro" id="IPR002696">
    <property type="entry name" value="Membr_insert_effic_factor_YidD"/>
</dbReference>
<reference evidence="2 5" key="2">
    <citation type="submission" date="2019-02" db="EMBL/GenBank/DDBJ databases">
        <title>Complete genome sequence of Desulfobacter hydrogenophilus AcRS1.</title>
        <authorList>
            <person name="Marietou A."/>
            <person name="Lund M.B."/>
            <person name="Marshall I.P.G."/>
            <person name="Schreiber L."/>
            <person name="Jorgensen B."/>
        </authorList>
    </citation>
    <scope>NUCLEOTIDE SEQUENCE [LARGE SCALE GENOMIC DNA]</scope>
    <source>
        <strain evidence="2 5">AcRS1</strain>
    </source>
</reference>
<evidence type="ECO:0000313" key="4">
    <source>
        <dbReference type="Proteomes" id="UP000248798"/>
    </source>
</evidence>
<comment type="function">
    <text evidence="1">Could be involved in insertion of integral membrane proteins into the membrane.</text>
</comment>
<keyword evidence="1" id="KW-1003">Cell membrane</keyword>
<dbReference type="PANTHER" id="PTHR33383:SF1">
    <property type="entry name" value="MEMBRANE PROTEIN INSERTION EFFICIENCY FACTOR-RELATED"/>
    <property type="match status" value="1"/>
</dbReference>
<dbReference type="Proteomes" id="UP000248798">
    <property type="component" value="Unassembled WGS sequence"/>
</dbReference>
<dbReference type="NCBIfam" id="TIGR00278">
    <property type="entry name" value="membrane protein insertion efficiency factor YidD"/>
    <property type="match status" value="1"/>
</dbReference>
<protein>
    <recommendedName>
        <fullName evidence="1">Putative membrane protein insertion efficiency factor</fullName>
    </recommendedName>
</protein>
<organism evidence="3 4">
    <name type="scientific">Desulfobacter hydrogenophilus</name>
    <dbReference type="NCBI Taxonomy" id="2291"/>
    <lineage>
        <taxon>Bacteria</taxon>
        <taxon>Pseudomonadati</taxon>
        <taxon>Thermodesulfobacteriota</taxon>
        <taxon>Desulfobacteria</taxon>
        <taxon>Desulfobacterales</taxon>
        <taxon>Desulfobacteraceae</taxon>
        <taxon>Desulfobacter</taxon>
    </lineage>
</organism>
<comment type="similarity">
    <text evidence="1">Belongs to the UPF0161 family.</text>
</comment>
<dbReference type="EMBL" id="CP036313">
    <property type="protein sequence ID" value="QBH12514.1"/>
    <property type="molecule type" value="Genomic_DNA"/>
</dbReference>
<keyword evidence="1" id="KW-0472">Membrane</keyword>
<sequence length="70" mass="8048">MIRQLLSILIRFYQIFISPLLGTHCRYEPSCSHYALEAIQKYGSIKGSILAIKRILRCHPFRPGGYDPVP</sequence>
<evidence type="ECO:0000256" key="1">
    <source>
        <dbReference type="HAMAP-Rule" id="MF_00386"/>
    </source>
</evidence>
<evidence type="ECO:0000313" key="2">
    <source>
        <dbReference type="EMBL" id="QBH12514.1"/>
    </source>
</evidence>
<evidence type="ECO:0000313" key="3">
    <source>
        <dbReference type="EMBL" id="RAM03249.1"/>
    </source>
</evidence>
<dbReference type="AlphaFoldDB" id="A0A328FFW2"/>
<name>A0A328FFW2_9BACT</name>
<keyword evidence="5" id="KW-1185">Reference proteome</keyword>
<dbReference type="Proteomes" id="UP000293902">
    <property type="component" value="Chromosome"/>
</dbReference>
<dbReference type="GO" id="GO:0005886">
    <property type="term" value="C:plasma membrane"/>
    <property type="evidence" value="ECO:0007669"/>
    <property type="project" value="UniProtKB-SubCell"/>
</dbReference>
<dbReference type="OrthoDB" id="9801753at2"/>
<dbReference type="PANTHER" id="PTHR33383">
    <property type="entry name" value="MEMBRANE PROTEIN INSERTION EFFICIENCY FACTOR-RELATED"/>
    <property type="match status" value="1"/>
</dbReference>
<dbReference type="RefSeq" id="WP_111953950.1">
    <property type="nucleotide sequence ID" value="NZ_CP036313.1"/>
</dbReference>
<reference evidence="3 4" key="1">
    <citation type="submission" date="2018-06" db="EMBL/GenBank/DDBJ databases">
        <title>Complete Genome Sequence of Desulfobacter hydrogenophilus (DSM3380).</title>
        <authorList>
            <person name="Marietou A."/>
            <person name="Schreiber L."/>
            <person name="Marshall I."/>
            <person name="Jorgensen B."/>
        </authorList>
    </citation>
    <scope>NUCLEOTIDE SEQUENCE [LARGE SCALE GENOMIC DNA]</scope>
    <source>
        <strain evidence="3 4">DSM 3380</strain>
    </source>
</reference>
<dbReference type="EMBL" id="QLNI01000006">
    <property type="protein sequence ID" value="RAM03249.1"/>
    <property type="molecule type" value="Genomic_DNA"/>
</dbReference>
<evidence type="ECO:0000313" key="5">
    <source>
        <dbReference type="Proteomes" id="UP000293902"/>
    </source>
</evidence>
<comment type="subcellular location">
    <subcellularLocation>
        <location evidence="1">Cell membrane</location>
        <topology evidence="1">Peripheral membrane protein</topology>
        <orientation evidence="1">Cytoplasmic side</orientation>
    </subcellularLocation>
</comment>
<accession>A0A328FFW2</accession>
<dbReference type="HAMAP" id="MF_00386">
    <property type="entry name" value="UPF0161_YidD"/>
    <property type="match status" value="1"/>
</dbReference>